<reference evidence="3" key="1">
    <citation type="journal article" date="2019" name="Int. J. Syst. Evol. Microbiol.">
        <title>The Global Catalogue of Microorganisms (GCM) 10K type strain sequencing project: providing services to taxonomists for standard genome sequencing and annotation.</title>
        <authorList>
            <consortium name="The Broad Institute Genomics Platform"/>
            <consortium name="The Broad Institute Genome Sequencing Center for Infectious Disease"/>
            <person name="Wu L."/>
            <person name="Ma J."/>
        </authorList>
    </citation>
    <scope>NUCLEOTIDE SEQUENCE [LARGE SCALE GENOMIC DNA]</scope>
    <source>
        <strain evidence="3">CGMCC 4.7319</strain>
    </source>
</reference>
<accession>A0ABQ2IJ53</accession>
<dbReference type="SUPFAM" id="SSF160631">
    <property type="entry name" value="SMI1/KNR4-like"/>
    <property type="match status" value="2"/>
</dbReference>
<feature type="domain" description="Knr4/Smi1-like" evidence="1">
    <location>
        <begin position="214"/>
        <end position="343"/>
    </location>
</feature>
<evidence type="ECO:0000313" key="3">
    <source>
        <dbReference type="Proteomes" id="UP000597656"/>
    </source>
</evidence>
<organism evidence="2 3">
    <name type="scientific">Lentzea pudingi</name>
    <dbReference type="NCBI Taxonomy" id="1789439"/>
    <lineage>
        <taxon>Bacteria</taxon>
        <taxon>Bacillati</taxon>
        <taxon>Actinomycetota</taxon>
        <taxon>Actinomycetes</taxon>
        <taxon>Pseudonocardiales</taxon>
        <taxon>Pseudonocardiaceae</taxon>
        <taxon>Lentzea</taxon>
    </lineage>
</organism>
<name>A0ABQ2IJ53_9PSEU</name>
<evidence type="ECO:0000313" key="2">
    <source>
        <dbReference type="EMBL" id="GGN13583.1"/>
    </source>
</evidence>
<dbReference type="InterPro" id="IPR018958">
    <property type="entry name" value="Knr4/Smi1-like_dom"/>
</dbReference>
<dbReference type="RefSeq" id="WP_189158456.1">
    <property type="nucleotide sequence ID" value="NZ_BMNC01000011.1"/>
</dbReference>
<proteinExistence type="predicted"/>
<evidence type="ECO:0000259" key="1">
    <source>
        <dbReference type="SMART" id="SM00860"/>
    </source>
</evidence>
<comment type="caution">
    <text evidence="2">The sequence shown here is derived from an EMBL/GenBank/DDBJ whole genome shotgun (WGS) entry which is preliminary data.</text>
</comment>
<dbReference type="Proteomes" id="UP000597656">
    <property type="component" value="Unassembled WGS sequence"/>
</dbReference>
<feature type="domain" description="Knr4/Smi1-like" evidence="1">
    <location>
        <begin position="17"/>
        <end position="151"/>
    </location>
</feature>
<dbReference type="SMART" id="SM00860">
    <property type="entry name" value="SMI1_KNR4"/>
    <property type="match status" value="2"/>
</dbReference>
<gene>
    <name evidence="2" type="ORF">GCM10011609_62660</name>
</gene>
<keyword evidence="3" id="KW-1185">Reference proteome</keyword>
<sequence length="370" mass="40671">MGSVGDLAARLGIDGMAVNHVDWSAVESSLGLTLPDDYKALVEIFPDGRFQGFIRLIRPGAVGSPTAEYLGYYVQRLQDMREWRDDEPDRFPYPIFPEPGGLLPWGVSHRAGLLFWLTDGDDPSKWPIVVAHPEFEHWAAHDGPVSAFLDDVVSDRFDGDPYDIDLGGDPFFQPTPEGPDPALSAPTPAWLTPGLTDERPYDATAELAELVPPPALRRSIDWAAVQELLGLPLPADYRAFMEIYGPGTFCDITILPPEELPSLVERTFRKATSNPMRLPQICVPVFPEPSGMLAWGETADGWTCGWMPLDPENPDAWGTVMADPEVLGHQLHTELSMSSLLLKYAAAEGSGYALGRDMPWQGAPTFVSRT</sequence>
<dbReference type="EMBL" id="BMNC01000011">
    <property type="protein sequence ID" value="GGN13583.1"/>
    <property type="molecule type" value="Genomic_DNA"/>
</dbReference>
<dbReference type="InterPro" id="IPR037883">
    <property type="entry name" value="Knr4/Smi1-like_sf"/>
</dbReference>
<protein>
    <recommendedName>
        <fullName evidence="1">Knr4/Smi1-like domain-containing protein</fullName>
    </recommendedName>
</protein>